<comment type="caution">
    <text evidence="1">The sequence shown here is derived from an EMBL/GenBank/DDBJ whole genome shotgun (WGS) entry which is preliminary data.</text>
</comment>
<dbReference type="Proteomes" id="UP000601597">
    <property type="component" value="Unassembled WGS sequence"/>
</dbReference>
<keyword evidence="2" id="KW-1185">Reference proteome</keyword>
<dbReference type="RefSeq" id="WP_189572288.1">
    <property type="nucleotide sequence ID" value="NZ_BMXV01000001.1"/>
</dbReference>
<sequence>MDTPTFDELRDLAQRDPEGFEVLRAQLIEDCICRSSSSSQRRVAGSPMKALLDIQAMMYDSFLDLKQVLLVREPPLVPLCRPAHKSWSSSVPWIRGDCRGLSVFQRMPCLPPIRLAGPG</sequence>
<proteinExistence type="predicted"/>
<dbReference type="Pfam" id="PF11333">
    <property type="entry name" value="DUF3135"/>
    <property type="match status" value="1"/>
</dbReference>
<dbReference type="InterPro" id="IPR021482">
    <property type="entry name" value="DUF3135"/>
</dbReference>
<reference evidence="2" key="1">
    <citation type="journal article" date="2019" name="Int. J. Syst. Evol. Microbiol.">
        <title>The Global Catalogue of Microorganisms (GCM) 10K type strain sequencing project: providing services to taxonomists for standard genome sequencing and annotation.</title>
        <authorList>
            <consortium name="The Broad Institute Genomics Platform"/>
            <consortium name="The Broad Institute Genome Sequencing Center for Infectious Disease"/>
            <person name="Wu L."/>
            <person name="Ma J."/>
        </authorList>
    </citation>
    <scope>NUCLEOTIDE SEQUENCE [LARGE SCALE GENOMIC DNA]</scope>
    <source>
        <strain evidence="2">KCTC 22280</strain>
    </source>
</reference>
<protein>
    <recommendedName>
        <fullName evidence="3">DUF3135 domain-containing protein</fullName>
    </recommendedName>
</protein>
<dbReference type="EMBL" id="BMXV01000001">
    <property type="protein sequence ID" value="GGY61280.1"/>
    <property type="molecule type" value="Genomic_DNA"/>
</dbReference>
<organism evidence="1 2">
    <name type="scientific">Marinobacter zhanjiangensis</name>
    <dbReference type="NCBI Taxonomy" id="578215"/>
    <lineage>
        <taxon>Bacteria</taxon>
        <taxon>Pseudomonadati</taxon>
        <taxon>Pseudomonadota</taxon>
        <taxon>Gammaproteobacteria</taxon>
        <taxon>Pseudomonadales</taxon>
        <taxon>Marinobacteraceae</taxon>
        <taxon>Marinobacter</taxon>
    </lineage>
</organism>
<evidence type="ECO:0000313" key="2">
    <source>
        <dbReference type="Proteomes" id="UP000601597"/>
    </source>
</evidence>
<gene>
    <name evidence="1" type="ORF">GCM10007071_05110</name>
</gene>
<evidence type="ECO:0008006" key="3">
    <source>
        <dbReference type="Google" id="ProtNLM"/>
    </source>
</evidence>
<name>A0ABQ3AMJ5_9GAMM</name>
<evidence type="ECO:0000313" key="1">
    <source>
        <dbReference type="EMBL" id="GGY61280.1"/>
    </source>
</evidence>
<accession>A0ABQ3AMJ5</accession>